<dbReference type="Proteomes" id="UP001172155">
    <property type="component" value="Unassembled WGS sequence"/>
</dbReference>
<dbReference type="AlphaFoldDB" id="A0AA40K9A6"/>
<comment type="caution">
    <text evidence="4">The sequence shown here is derived from an EMBL/GenBank/DDBJ whole genome shotgun (WGS) entry which is preliminary data.</text>
</comment>
<dbReference type="PANTHER" id="PTHR10742:SF386">
    <property type="entry name" value="LYSINE-SPECIFIC HISTONE DEMETHYLASE 1A"/>
    <property type="match status" value="1"/>
</dbReference>
<dbReference type="InterPro" id="IPR050281">
    <property type="entry name" value="Flavin_monoamine_oxidase"/>
</dbReference>
<evidence type="ECO:0000313" key="4">
    <source>
        <dbReference type="EMBL" id="KAK0750586.1"/>
    </source>
</evidence>
<dbReference type="GO" id="GO:0003682">
    <property type="term" value="F:chromatin binding"/>
    <property type="evidence" value="ECO:0007669"/>
    <property type="project" value="TreeGrafter"/>
</dbReference>
<evidence type="ECO:0000259" key="3">
    <source>
        <dbReference type="Pfam" id="PF01593"/>
    </source>
</evidence>
<dbReference type="InterPro" id="IPR002937">
    <property type="entry name" value="Amino_oxidase"/>
</dbReference>
<keyword evidence="2" id="KW-0560">Oxidoreductase</keyword>
<dbReference type="GO" id="GO:0016491">
    <property type="term" value="F:oxidoreductase activity"/>
    <property type="evidence" value="ECO:0007669"/>
    <property type="project" value="UniProtKB-KW"/>
</dbReference>
<reference evidence="4" key="1">
    <citation type="submission" date="2023-06" db="EMBL/GenBank/DDBJ databases">
        <title>Genome-scale phylogeny and comparative genomics of the fungal order Sordariales.</title>
        <authorList>
            <consortium name="Lawrence Berkeley National Laboratory"/>
            <person name="Hensen N."/>
            <person name="Bonometti L."/>
            <person name="Westerberg I."/>
            <person name="Brannstrom I.O."/>
            <person name="Guillou S."/>
            <person name="Cros-Aarteil S."/>
            <person name="Calhoun S."/>
            <person name="Haridas S."/>
            <person name="Kuo A."/>
            <person name="Mondo S."/>
            <person name="Pangilinan J."/>
            <person name="Riley R."/>
            <person name="LaButti K."/>
            <person name="Andreopoulos B."/>
            <person name="Lipzen A."/>
            <person name="Chen C."/>
            <person name="Yanf M."/>
            <person name="Daum C."/>
            <person name="Ng V."/>
            <person name="Clum A."/>
            <person name="Steindorff A."/>
            <person name="Ohm R."/>
            <person name="Martin F."/>
            <person name="Silar P."/>
            <person name="Natvig D."/>
            <person name="Lalanne C."/>
            <person name="Gautier V."/>
            <person name="Ament-velasquez S.L."/>
            <person name="Kruys A."/>
            <person name="Hutchinson M.I."/>
            <person name="Powell A.J."/>
            <person name="Barry K."/>
            <person name="Miller A.N."/>
            <person name="Grigoriev I.V."/>
            <person name="Debuchy R."/>
            <person name="Gladieux P."/>
            <person name="Thoren M.H."/>
            <person name="Johannesson H."/>
        </authorList>
    </citation>
    <scope>NUCLEOTIDE SEQUENCE</scope>
    <source>
        <strain evidence="4">SMH3187-1</strain>
    </source>
</reference>
<dbReference type="InterPro" id="IPR036188">
    <property type="entry name" value="FAD/NAD-bd_sf"/>
</dbReference>
<dbReference type="Gene3D" id="3.50.50.60">
    <property type="entry name" value="FAD/NAD(P)-binding domain"/>
    <property type="match status" value="1"/>
</dbReference>
<dbReference type="GO" id="GO:0006338">
    <property type="term" value="P:chromatin remodeling"/>
    <property type="evidence" value="ECO:0007669"/>
    <property type="project" value="TreeGrafter"/>
</dbReference>
<name>A0AA40K9A6_9PEZI</name>
<dbReference type="EMBL" id="JAUKUD010000003">
    <property type="protein sequence ID" value="KAK0750586.1"/>
    <property type="molecule type" value="Genomic_DNA"/>
</dbReference>
<feature type="domain" description="Amine oxidase" evidence="3">
    <location>
        <begin position="67"/>
        <end position="574"/>
    </location>
</feature>
<gene>
    <name evidence="4" type="ORF">B0T18DRAFT_428510</name>
</gene>
<evidence type="ECO:0000313" key="5">
    <source>
        <dbReference type="Proteomes" id="UP001172155"/>
    </source>
</evidence>
<proteinExistence type="inferred from homology"/>
<dbReference type="SUPFAM" id="SSF54373">
    <property type="entry name" value="FAD-linked reductases, C-terminal domain"/>
    <property type="match status" value="1"/>
</dbReference>
<dbReference type="SUPFAM" id="SSF51905">
    <property type="entry name" value="FAD/NAD(P)-binding domain"/>
    <property type="match status" value="1"/>
</dbReference>
<dbReference type="Pfam" id="PF01593">
    <property type="entry name" value="Amino_oxidase"/>
    <property type="match status" value="1"/>
</dbReference>
<protein>
    <recommendedName>
        <fullName evidence="3">Amine oxidase domain-containing protein</fullName>
    </recommendedName>
</protein>
<accession>A0AA40K9A6</accession>
<dbReference type="PANTHER" id="PTHR10742">
    <property type="entry name" value="FLAVIN MONOAMINE OXIDASE"/>
    <property type="match status" value="1"/>
</dbReference>
<evidence type="ECO:0000256" key="1">
    <source>
        <dbReference type="ARBA" id="ARBA00005995"/>
    </source>
</evidence>
<comment type="similarity">
    <text evidence="1">Belongs to the flavin monoamine oxidase family.</text>
</comment>
<dbReference type="GO" id="GO:0050660">
    <property type="term" value="F:flavin adenine dinucleotide binding"/>
    <property type="evidence" value="ECO:0007669"/>
    <property type="project" value="TreeGrafter"/>
</dbReference>
<keyword evidence="5" id="KW-1185">Reference proteome</keyword>
<dbReference type="Gene3D" id="3.90.660.10">
    <property type="match status" value="1"/>
</dbReference>
<organism evidence="4 5">
    <name type="scientific">Schizothecium vesticola</name>
    <dbReference type="NCBI Taxonomy" id="314040"/>
    <lineage>
        <taxon>Eukaryota</taxon>
        <taxon>Fungi</taxon>
        <taxon>Dikarya</taxon>
        <taxon>Ascomycota</taxon>
        <taxon>Pezizomycotina</taxon>
        <taxon>Sordariomycetes</taxon>
        <taxon>Sordariomycetidae</taxon>
        <taxon>Sordariales</taxon>
        <taxon>Schizotheciaceae</taxon>
        <taxon>Schizothecium</taxon>
    </lineage>
</organism>
<evidence type="ECO:0000256" key="2">
    <source>
        <dbReference type="ARBA" id="ARBA00023002"/>
    </source>
</evidence>
<sequence>MAAATTSLRAAYAKAILSRKILHKYNDSSHHDAKLGKADALPEPPRIAPAKGSVLSSSICIVGAGTCGLYLAMMLKFLGFTNVQIVEASDEVGGRCFTWPKPEPGPNPDHFYYDIGAMRIPELPWMEGTLNFIEGVLDLKTENYAYSDDNAPVLYRYKHESIDGSKFEDAMNVVASKFLEIDPSDPKAPTFADAFADWLQAIPDPTVKDAPNPPKILRDNFSARAWLMTKANPSFSYAEAADAELSDTSTGLFDMSLTETVIDYVDFAYAKKQKVPWRRIEGGMQMVPNAMAEKLASKDWPSLRLSNPSWQVTLNSPVTKLSYDASAKQVSVETSTGSKTSYDMVFNTTAMGPLQRMDLSGLNLPDMVLDAIRGLSYDRATKVAIKFKQAWWKTLYNISGGVSQSDLPISNVVYPSWDVGDGPAVLMVSYSWAQDATRMGSLVTDYSVPGVERGKDDAIVTLCLNNLLQLFDGIKPVDGQDPITFESLYSLLEDDPADPFGTYHAWAWSHDRWTGGAFALFGPGQFQNVYPSCQHLLCPEDPQKEDTLYHFALAGEALSAHHAWICGAFDSAYTTLATWLHSVGLDEMVQALKDSDMFGDGKGKHVQEFDENLFGWVAHFSKDL</sequence>